<organism evidence="1 2">
    <name type="scientific">Candidatus Fervidibacter japonicus</name>
    <dbReference type="NCBI Taxonomy" id="2035412"/>
    <lineage>
        <taxon>Bacteria</taxon>
        <taxon>Candidatus Fervidibacterota</taxon>
        <taxon>Candidatus Fervidibacter</taxon>
    </lineage>
</organism>
<evidence type="ECO:0000313" key="1">
    <source>
        <dbReference type="EMBL" id="GBC99606.1"/>
    </source>
</evidence>
<evidence type="ECO:0000313" key="2">
    <source>
        <dbReference type="Proteomes" id="UP000236173"/>
    </source>
</evidence>
<dbReference type="EMBL" id="BEHT01000032">
    <property type="protein sequence ID" value="GBC99606.1"/>
    <property type="molecule type" value="Genomic_DNA"/>
</dbReference>
<name>A0A2H5XEJ6_9BACT</name>
<dbReference type="Proteomes" id="UP000236173">
    <property type="component" value="Unassembled WGS sequence"/>
</dbReference>
<sequence length="301" mass="35167">MRRYGVVLLLVAVWLAAAALWQSSVSSRQRVNVTLPNSWRLLGRLMAKALWQQSEIFRDTGRWWLVLPLLRVTTLLDPGFAEAYDFAGWHIAYNLRAEEKDETRRYQWVKLGLQVYEQGLKNNPNDFSLLFGIGWTAYDKLGDTALAAYYLERALNAPGKFTKDVDWVRHMLAHAYERMPNIQMALKHWEEAALASPYNPVARGATITLRERYAYAETMSRNGYDVEAIELMENLLRHPDKKYATIPRHLLAQIYLDRGDVESAIAIMQQMTEWHKLEPRAEFKAREWQERLKERELRPAE</sequence>
<protein>
    <recommendedName>
        <fullName evidence="3">Beta-barrel assembly-enhancing protease</fullName>
    </recommendedName>
</protein>
<reference evidence="2" key="1">
    <citation type="submission" date="2017-09" db="EMBL/GenBank/DDBJ databases">
        <title>Metaegenomics of thermophilic ammonia-oxidizing enrichment culture.</title>
        <authorList>
            <person name="Kato S."/>
            <person name="Suzuki K."/>
        </authorList>
    </citation>
    <scope>NUCLEOTIDE SEQUENCE [LARGE SCALE GENOMIC DNA]</scope>
</reference>
<accession>A0A2H5XEJ6</accession>
<comment type="caution">
    <text evidence="1">The sequence shown here is derived from an EMBL/GenBank/DDBJ whole genome shotgun (WGS) entry which is preliminary data.</text>
</comment>
<proteinExistence type="predicted"/>
<dbReference type="InterPro" id="IPR011990">
    <property type="entry name" value="TPR-like_helical_dom_sf"/>
</dbReference>
<dbReference type="Gene3D" id="1.25.40.10">
    <property type="entry name" value="Tetratricopeptide repeat domain"/>
    <property type="match status" value="1"/>
</dbReference>
<dbReference type="SUPFAM" id="SSF81901">
    <property type="entry name" value="HCP-like"/>
    <property type="match status" value="1"/>
</dbReference>
<gene>
    <name evidence="1" type="ORF">HRbin17_02135</name>
</gene>
<evidence type="ECO:0008006" key="3">
    <source>
        <dbReference type="Google" id="ProtNLM"/>
    </source>
</evidence>
<dbReference type="AlphaFoldDB" id="A0A2H5XEJ6"/>